<reference evidence="12" key="1">
    <citation type="submission" date="2025-08" db="UniProtKB">
        <authorList>
            <consortium name="RefSeq"/>
        </authorList>
    </citation>
    <scope>IDENTIFICATION</scope>
    <source>
        <tissue evidence="12">Total insect</tissue>
    </source>
</reference>
<keyword evidence="11" id="KW-1185">Reference proteome</keyword>
<feature type="region of interest" description="Disordered" evidence="9">
    <location>
        <begin position="1"/>
        <end position="23"/>
    </location>
</feature>
<sequence>MLEGPEPPVQLASKEEVLDKDKQAAMDYPVFPSLRDEDLERLGVLAAQAARSAGQNQSQQHQQQGPGRPATPSSPSPSSSPVGSPAANNGFGGSVSDKDIESKFTALSLAFKTDKMTLGQRLLRQQRQRDLAENNMSTEFNRLLDIHKRLSRAASDAERGDFLDRFRTQLEALDHASRQVSSAAEMYGAVQQEDRLSHAMEVIDLYVESLKRLHQKLCQELEEKKRVLSENNIVMEELQDMTDEPPPRTTRYRSLSALASNPLAGTKRRASIAAMPRPGSLGSQPANGDVAVLSRSPGSGSQVLEGRSGRWSAPSRVRRVSLALDQSPTEAHPPSPGHAGHPADAGRRDSRVECVCVLQSNSQSLLALARHVLKMFLAFACFGLCSAYAHSAPSSCMSEIAELSESRRESAAETAEEDALHARPDSCLLAALGQNGAVLHHDDEDDDEDQHEEHLRQLQHLQHLQQLQANGVCRTQGAPDSLLDRLALLLDCWGRGREMASELWYLVSKDSFRWLRLWTVCALLVASLAVLVTTLIPTARQPAAGPPP</sequence>
<evidence type="ECO:0000256" key="3">
    <source>
        <dbReference type="ARBA" id="ARBA00022490"/>
    </source>
</evidence>
<keyword evidence="6 8" id="KW-0175">Coiled coil</keyword>
<comment type="subcellular location">
    <subcellularLocation>
        <location evidence="2">Cytoplasm</location>
    </subcellularLocation>
    <subcellularLocation>
        <location evidence="1">Membrane</location>
        <topology evidence="1">Single-pass membrane protein</topology>
    </subcellularLocation>
</comment>
<organism evidence="12">
    <name type="scientific">Thrips palmi</name>
    <name type="common">Melon thrips</name>
    <dbReference type="NCBI Taxonomy" id="161013"/>
    <lineage>
        <taxon>Eukaryota</taxon>
        <taxon>Metazoa</taxon>
        <taxon>Ecdysozoa</taxon>
        <taxon>Arthropoda</taxon>
        <taxon>Hexapoda</taxon>
        <taxon>Insecta</taxon>
        <taxon>Pterygota</taxon>
        <taxon>Neoptera</taxon>
        <taxon>Paraneoptera</taxon>
        <taxon>Thysanoptera</taxon>
        <taxon>Terebrantia</taxon>
        <taxon>Thripoidea</taxon>
        <taxon>Thripidae</taxon>
        <taxon>Thrips</taxon>
    </lineage>
</organism>
<dbReference type="GO" id="GO:0005737">
    <property type="term" value="C:cytoplasm"/>
    <property type="evidence" value="ECO:0007669"/>
    <property type="project" value="UniProtKB-SubCell"/>
</dbReference>
<dbReference type="Proteomes" id="UP000515158">
    <property type="component" value="Unplaced"/>
</dbReference>
<accession>A0A6P8XZE5</accession>
<evidence type="ECO:0000256" key="6">
    <source>
        <dbReference type="ARBA" id="ARBA00023054"/>
    </source>
</evidence>
<dbReference type="Pfam" id="PF05781">
    <property type="entry name" value="MRVI1"/>
    <property type="match status" value="1"/>
</dbReference>
<keyword evidence="4 10" id="KW-0812">Transmembrane</keyword>
<name>A0A6P8XZE5_THRPL</name>
<dbReference type="OrthoDB" id="10062605at2759"/>
<feature type="compositionally biased region" description="Low complexity" evidence="9">
    <location>
        <begin position="55"/>
        <end position="87"/>
    </location>
</feature>
<evidence type="ECO:0000256" key="2">
    <source>
        <dbReference type="ARBA" id="ARBA00004496"/>
    </source>
</evidence>
<gene>
    <name evidence="12" type="primary">LOC117640265</name>
</gene>
<evidence type="ECO:0000256" key="10">
    <source>
        <dbReference type="SAM" id="Phobius"/>
    </source>
</evidence>
<dbReference type="PANTHER" id="PTHR15352:SF1">
    <property type="entry name" value="KASH5-LIKE COILED-COIL DOMAIN-CONTAINING PROTEIN"/>
    <property type="match status" value="1"/>
</dbReference>
<dbReference type="GO" id="GO:0016020">
    <property type="term" value="C:membrane"/>
    <property type="evidence" value="ECO:0007669"/>
    <property type="project" value="UniProtKB-SubCell"/>
</dbReference>
<keyword evidence="5 10" id="KW-1133">Transmembrane helix</keyword>
<dbReference type="InterPro" id="IPR008677">
    <property type="entry name" value="MRVI1"/>
</dbReference>
<evidence type="ECO:0000256" key="4">
    <source>
        <dbReference type="ARBA" id="ARBA00022692"/>
    </source>
</evidence>
<evidence type="ECO:0000256" key="9">
    <source>
        <dbReference type="SAM" id="MobiDB-lite"/>
    </source>
</evidence>
<dbReference type="GeneID" id="117640265"/>
<evidence type="ECO:0000256" key="8">
    <source>
        <dbReference type="SAM" id="Coils"/>
    </source>
</evidence>
<dbReference type="KEGG" id="tpal:117640265"/>
<feature type="region of interest" description="Disordered" evidence="9">
    <location>
        <begin position="45"/>
        <end position="95"/>
    </location>
</feature>
<dbReference type="InParanoid" id="A0A6P8XZE5"/>
<proteinExistence type="predicted"/>
<feature type="transmembrane region" description="Helical" evidence="10">
    <location>
        <begin position="517"/>
        <end position="539"/>
    </location>
</feature>
<evidence type="ECO:0000256" key="7">
    <source>
        <dbReference type="ARBA" id="ARBA00023136"/>
    </source>
</evidence>
<evidence type="ECO:0000313" key="12">
    <source>
        <dbReference type="RefSeq" id="XP_034232513.1"/>
    </source>
</evidence>
<feature type="coiled-coil region" evidence="8">
    <location>
        <begin position="207"/>
        <end position="238"/>
    </location>
</feature>
<keyword evidence="3" id="KW-0963">Cytoplasm</keyword>
<keyword evidence="7 10" id="KW-0472">Membrane</keyword>
<dbReference type="RefSeq" id="XP_034232513.1">
    <property type="nucleotide sequence ID" value="XM_034376622.1"/>
</dbReference>
<evidence type="ECO:0000256" key="1">
    <source>
        <dbReference type="ARBA" id="ARBA00004167"/>
    </source>
</evidence>
<feature type="region of interest" description="Disordered" evidence="9">
    <location>
        <begin position="275"/>
        <end position="346"/>
    </location>
</feature>
<protein>
    <submittedName>
        <fullName evidence="12">Uncharacterized protein LOC117640265 isoform X1</fullName>
    </submittedName>
</protein>
<feature type="compositionally biased region" description="Basic and acidic residues" evidence="9">
    <location>
        <begin position="13"/>
        <end position="23"/>
    </location>
</feature>
<dbReference type="PANTHER" id="PTHR15352">
    <property type="entry name" value="LYMPHOID-RESTRICTED MEMBRANE PROTEIN, JAW1"/>
    <property type="match status" value="1"/>
</dbReference>
<evidence type="ECO:0000256" key="5">
    <source>
        <dbReference type="ARBA" id="ARBA00022989"/>
    </source>
</evidence>
<dbReference type="AlphaFoldDB" id="A0A6P8XZE5"/>
<evidence type="ECO:0000313" key="11">
    <source>
        <dbReference type="Proteomes" id="UP000515158"/>
    </source>
</evidence>